<dbReference type="RefSeq" id="WP_139040365.1">
    <property type="nucleotide sequence ID" value="NZ_VDDA01000042.1"/>
</dbReference>
<keyword evidence="8" id="KW-1185">Reference proteome</keyword>
<accession>A0A5C4L8U0</accession>
<name>A0A5C4L8U0_9HYPH</name>
<dbReference type="OrthoDB" id="9785687at2"/>
<proteinExistence type="inferred from homology"/>
<dbReference type="SUPFAM" id="SSF56349">
    <property type="entry name" value="DNA breaking-rejoining enzymes"/>
    <property type="match status" value="1"/>
</dbReference>
<dbReference type="Gene3D" id="1.10.150.130">
    <property type="match status" value="1"/>
</dbReference>
<dbReference type="Proteomes" id="UP000305267">
    <property type="component" value="Unassembled WGS sequence"/>
</dbReference>
<organism evidence="7 8">
    <name type="scientific">Methylobacterium terricola</name>
    <dbReference type="NCBI Taxonomy" id="2583531"/>
    <lineage>
        <taxon>Bacteria</taxon>
        <taxon>Pseudomonadati</taxon>
        <taxon>Pseudomonadota</taxon>
        <taxon>Alphaproteobacteria</taxon>
        <taxon>Hyphomicrobiales</taxon>
        <taxon>Methylobacteriaceae</taxon>
        <taxon>Methylobacterium</taxon>
    </lineage>
</organism>
<dbReference type="AlphaFoldDB" id="A0A5C4L8U0"/>
<dbReference type="PANTHER" id="PTHR30629">
    <property type="entry name" value="PROPHAGE INTEGRASE"/>
    <property type="match status" value="1"/>
</dbReference>
<evidence type="ECO:0000256" key="4">
    <source>
        <dbReference type="ARBA" id="ARBA00023172"/>
    </source>
</evidence>
<evidence type="ECO:0000256" key="1">
    <source>
        <dbReference type="ARBA" id="ARBA00008857"/>
    </source>
</evidence>
<dbReference type="InterPro" id="IPR013762">
    <property type="entry name" value="Integrase-like_cat_sf"/>
</dbReference>
<dbReference type="PANTHER" id="PTHR30629:SF2">
    <property type="entry name" value="PROPHAGE INTEGRASE INTS-RELATED"/>
    <property type="match status" value="1"/>
</dbReference>
<comment type="similarity">
    <text evidence="1">Belongs to the 'phage' integrase family.</text>
</comment>
<dbReference type="Gene3D" id="1.10.443.10">
    <property type="entry name" value="Intergrase catalytic core"/>
    <property type="match status" value="1"/>
</dbReference>
<sequence>MASVRQLTKPNREGKRPWVVEYTDATGKRRRATPPTGLKKDADKLRQKIEENINNGTHTPAGDTRSFRAVAELFIRHYEDRVKAGQTSRSRQELIASVVSKHLIGNLGARAYADLSFKDVEACHRTMREAGLSHLTARQYMLIGKQIDDFAMRRGYTKSSMFSVFTKELRGISKPKVRVFTVEDIRRILAAANVRLPRYRHHPFLLLRCTVHLAVFCGLRFGEIMGLTRENVDFVNGVIRVRHSLTKDDVLKAPKTAAGVRDVPLPHHVAYLIQNWMDVHRRQEPRGLIFRMLDGAMIEHTNHRDLWLGLLERAGVSCDVGADRDVFHFHALRHFNASLLVQMGMPVTDVAQMLGHEKFDTTLQTYAHPMVGAVRRHEAFEQMARLFQGVDATETRLIDLTP</sequence>
<dbReference type="InterPro" id="IPR010998">
    <property type="entry name" value="Integrase_recombinase_N"/>
</dbReference>
<dbReference type="Pfam" id="PF00589">
    <property type="entry name" value="Phage_integrase"/>
    <property type="match status" value="1"/>
</dbReference>
<evidence type="ECO:0000256" key="2">
    <source>
        <dbReference type="ARBA" id="ARBA00022908"/>
    </source>
</evidence>
<evidence type="ECO:0000313" key="8">
    <source>
        <dbReference type="Proteomes" id="UP000305267"/>
    </source>
</evidence>
<dbReference type="PROSITE" id="PS51898">
    <property type="entry name" value="TYR_RECOMBINASE"/>
    <property type="match status" value="1"/>
</dbReference>
<keyword evidence="4" id="KW-0233">DNA recombination</keyword>
<feature type="domain" description="Tyr recombinase" evidence="6">
    <location>
        <begin position="175"/>
        <end position="381"/>
    </location>
</feature>
<dbReference type="GO" id="GO:0006310">
    <property type="term" value="P:DNA recombination"/>
    <property type="evidence" value="ECO:0007669"/>
    <property type="project" value="UniProtKB-KW"/>
</dbReference>
<dbReference type="InterPro" id="IPR002104">
    <property type="entry name" value="Integrase_catalytic"/>
</dbReference>
<gene>
    <name evidence="7" type="ORF">FF100_33600</name>
</gene>
<dbReference type="CDD" id="cd01189">
    <property type="entry name" value="INT_ICEBs1_C_like"/>
    <property type="match status" value="1"/>
</dbReference>
<comment type="caution">
    <text evidence="7">The sequence shown here is derived from an EMBL/GenBank/DDBJ whole genome shotgun (WGS) entry which is preliminary data.</text>
</comment>
<protein>
    <submittedName>
        <fullName evidence="7">Site-specific integrase</fullName>
    </submittedName>
</protein>
<dbReference type="GO" id="GO:0003677">
    <property type="term" value="F:DNA binding"/>
    <property type="evidence" value="ECO:0007669"/>
    <property type="project" value="UniProtKB-KW"/>
</dbReference>
<evidence type="ECO:0000256" key="3">
    <source>
        <dbReference type="ARBA" id="ARBA00023125"/>
    </source>
</evidence>
<evidence type="ECO:0000259" key="6">
    <source>
        <dbReference type="PROSITE" id="PS51898"/>
    </source>
</evidence>
<evidence type="ECO:0000256" key="5">
    <source>
        <dbReference type="SAM" id="MobiDB-lite"/>
    </source>
</evidence>
<dbReference type="InterPro" id="IPR050808">
    <property type="entry name" value="Phage_Integrase"/>
</dbReference>
<evidence type="ECO:0000313" key="7">
    <source>
        <dbReference type="EMBL" id="TNC07109.1"/>
    </source>
</evidence>
<dbReference type="GO" id="GO:0015074">
    <property type="term" value="P:DNA integration"/>
    <property type="evidence" value="ECO:0007669"/>
    <property type="project" value="UniProtKB-KW"/>
</dbReference>
<keyword evidence="3" id="KW-0238">DNA-binding</keyword>
<keyword evidence="2" id="KW-0229">DNA integration</keyword>
<reference evidence="7 8" key="1">
    <citation type="submission" date="2019-06" db="EMBL/GenBank/DDBJ databases">
        <title>Genome of Methylobacterium sp. 17Sr1-39.</title>
        <authorList>
            <person name="Seo T."/>
        </authorList>
    </citation>
    <scope>NUCLEOTIDE SEQUENCE [LARGE SCALE GENOMIC DNA]</scope>
    <source>
        <strain evidence="7 8">17Sr1-39</strain>
    </source>
</reference>
<dbReference type="EMBL" id="VDDA01000042">
    <property type="protein sequence ID" value="TNC07109.1"/>
    <property type="molecule type" value="Genomic_DNA"/>
</dbReference>
<dbReference type="InterPro" id="IPR011010">
    <property type="entry name" value="DNA_brk_join_enz"/>
</dbReference>
<feature type="region of interest" description="Disordered" evidence="5">
    <location>
        <begin position="1"/>
        <end position="40"/>
    </location>
</feature>